<accession>A0A7S4D317</accession>
<keyword evidence="1" id="KW-0812">Transmembrane</keyword>
<protein>
    <submittedName>
        <fullName evidence="2">Uncharacterized protein</fullName>
    </submittedName>
</protein>
<gene>
    <name evidence="2" type="ORF">EGYM00163_LOCUS25779</name>
</gene>
<reference evidence="2" key="1">
    <citation type="submission" date="2021-01" db="EMBL/GenBank/DDBJ databases">
        <authorList>
            <person name="Corre E."/>
            <person name="Pelletier E."/>
            <person name="Niang G."/>
            <person name="Scheremetjew M."/>
            <person name="Finn R."/>
            <person name="Kale V."/>
            <person name="Holt S."/>
            <person name="Cochrane G."/>
            <person name="Meng A."/>
            <person name="Brown T."/>
            <person name="Cohen L."/>
        </authorList>
    </citation>
    <scope>NUCLEOTIDE SEQUENCE</scope>
    <source>
        <strain evidence="2">CCMP1594</strain>
    </source>
</reference>
<dbReference type="AlphaFoldDB" id="A0A7S4D317"/>
<name>A0A7S4D317_9EUGL</name>
<feature type="transmembrane region" description="Helical" evidence="1">
    <location>
        <begin position="73"/>
        <end position="90"/>
    </location>
</feature>
<organism evidence="2">
    <name type="scientific">Eutreptiella gymnastica</name>
    <dbReference type="NCBI Taxonomy" id="73025"/>
    <lineage>
        <taxon>Eukaryota</taxon>
        <taxon>Discoba</taxon>
        <taxon>Euglenozoa</taxon>
        <taxon>Euglenida</taxon>
        <taxon>Spirocuta</taxon>
        <taxon>Euglenophyceae</taxon>
        <taxon>Eutreptiales</taxon>
        <taxon>Eutreptiaceae</taxon>
        <taxon>Eutreptiella</taxon>
    </lineage>
</organism>
<evidence type="ECO:0000256" key="1">
    <source>
        <dbReference type="SAM" id="Phobius"/>
    </source>
</evidence>
<evidence type="ECO:0000313" key="2">
    <source>
        <dbReference type="EMBL" id="CAE0814623.1"/>
    </source>
</evidence>
<sequence>MGKKFQRRGLKRFLHYFLCSTLVTIFVHSVKVVANLADLGSKLVSNFDCDRAMAIHAASQQLLSLWHLPMGKIVFPWIIGMRVIIMLHISHTKLCFVHNLQSIEFLKFFCSIGCDALAHRSTLFTTTAIPPPLVLS</sequence>
<dbReference type="EMBL" id="HBJA01073453">
    <property type="protein sequence ID" value="CAE0814623.1"/>
    <property type="molecule type" value="Transcribed_RNA"/>
</dbReference>
<feature type="transmembrane region" description="Helical" evidence="1">
    <location>
        <begin position="12"/>
        <end position="34"/>
    </location>
</feature>
<keyword evidence="1" id="KW-0472">Membrane</keyword>
<proteinExistence type="predicted"/>
<keyword evidence="1" id="KW-1133">Transmembrane helix</keyword>